<evidence type="ECO:0000313" key="3">
    <source>
        <dbReference type="Proteomes" id="UP000031364"/>
    </source>
</evidence>
<comment type="caution">
    <text evidence="2">The sequence shown here is derived from an EMBL/GenBank/DDBJ whole genome shotgun (WGS) entry which is preliminary data.</text>
</comment>
<dbReference type="EMBL" id="JNFP01000051">
    <property type="protein sequence ID" value="KIA61108.1"/>
    <property type="molecule type" value="Genomic_DNA"/>
</dbReference>
<dbReference type="Proteomes" id="UP000031364">
    <property type="component" value="Unassembled WGS sequence"/>
</dbReference>
<accession>A0ABR4Z7D2</accession>
<protein>
    <recommendedName>
        <fullName evidence="1">ESAT-6-like protein</fullName>
    </recommendedName>
</protein>
<proteinExistence type="inferred from homology"/>
<evidence type="ECO:0000313" key="2">
    <source>
        <dbReference type="EMBL" id="KIA61108.1"/>
    </source>
</evidence>
<dbReference type="NCBIfam" id="TIGR03930">
    <property type="entry name" value="WXG100_ESAT6"/>
    <property type="match status" value="1"/>
</dbReference>
<name>A0ABR4Z7D2_9NOCA</name>
<dbReference type="Gene3D" id="1.10.287.1060">
    <property type="entry name" value="ESAT-6-like"/>
    <property type="match status" value="1"/>
</dbReference>
<dbReference type="SUPFAM" id="SSF140453">
    <property type="entry name" value="EsxAB dimer-like"/>
    <property type="match status" value="1"/>
</dbReference>
<dbReference type="InterPro" id="IPR010310">
    <property type="entry name" value="T7SS_ESAT-6-like"/>
</dbReference>
<organism evidence="2 3">
    <name type="scientific">Nocardia vulneris</name>
    <dbReference type="NCBI Taxonomy" id="1141657"/>
    <lineage>
        <taxon>Bacteria</taxon>
        <taxon>Bacillati</taxon>
        <taxon>Actinomycetota</taxon>
        <taxon>Actinomycetes</taxon>
        <taxon>Mycobacteriales</taxon>
        <taxon>Nocardiaceae</taxon>
        <taxon>Nocardia</taxon>
    </lineage>
</organism>
<dbReference type="Pfam" id="PF06013">
    <property type="entry name" value="WXG100"/>
    <property type="match status" value="1"/>
</dbReference>
<dbReference type="RefSeq" id="WP_043678256.1">
    <property type="nucleotide sequence ID" value="NZ_BDCI01000003.1"/>
</dbReference>
<keyword evidence="3" id="KW-1185">Reference proteome</keyword>
<dbReference type="InterPro" id="IPR036689">
    <property type="entry name" value="ESAT-6-like_sf"/>
</dbReference>
<sequence>MSDELQVEPDRLRDVARVIAEKAQTIRDGVVGLDTTVGKELLADGWQGRAASAYDESWVEWKQGADDIVSALEDAAANLVDAAHRYEMRDRDNRDAITRAGEQV</sequence>
<comment type="similarity">
    <text evidence="1">Belongs to the WXG100 family.</text>
</comment>
<reference evidence="2 3" key="1">
    <citation type="journal article" date="2014" name="Int. J. Syst. Evol. Microbiol.">
        <title>Nocardia vulneris sp. nov., isolated from wounds of human patients in North America.</title>
        <authorList>
            <person name="Lasker B.A."/>
            <person name="Bell M."/>
            <person name="Klenk H.P."/>
            <person name="Sproer C."/>
            <person name="Schumann C."/>
            <person name="Schumann P."/>
            <person name="Brown J.M."/>
        </authorList>
    </citation>
    <scope>NUCLEOTIDE SEQUENCE [LARGE SCALE GENOMIC DNA]</scope>
    <source>
        <strain evidence="2 3">W9851</strain>
    </source>
</reference>
<evidence type="ECO:0000256" key="1">
    <source>
        <dbReference type="RuleBase" id="RU362001"/>
    </source>
</evidence>
<gene>
    <name evidence="2" type="ORF">FG87_32765</name>
</gene>